<protein>
    <submittedName>
        <fullName evidence="3">CHRD domain-containing protein</fullName>
    </submittedName>
</protein>
<feature type="chain" id="PRO_5015485302" evidence="1">
    <location>
        <begin position="27"/>
        <end position="143"/>
    </location>
</feature>
<feature type="domain" description="CHRD" evidence="2">
    <location>
        <begin position="27"/>
        <end position="143"/>
    </location>
</feature>
<accession>A0A2S3YTQ6</accession>
<evidence type="ECO:0000313" key="3">
    <source>
        <dbReference type="EMBL" id="POH35018.1"/>
    </source>
</evidence>
<dbReference type="SMART" id="SM00754">
    <property type="entry name" value="CHRD"/>
    <property type="match status" value="1"/>
</dbReference>
<keyword evidence="1" id="KW-0732">Signal</keyword>
<sequence>MISIRKNYLLSALAVIAIMAGSPVFAETLKFTANLQGSSEVPSNDSAAKGTGDITLDTATKKLTWTVTSSGLTGQPTAAHFHGPAGVGENAGPVVDISKAIASGSAEITDAHVADLQAGKWYLNIHTEKFPDGEIRGQVEKAQ</sequence>
<dbReference type="RefSeq" id="WP_037421656.1">
    <property type="nucleotide sequence ID" value="NZ_LODU01000006.1"/>
</dbReference>
<dbReference type="Proteomes" id="UP000237511">
    <property type="component" value="Unassembled WGS sequence"/>
</dbReference>
<feature type="signal peptide" evidence="1">
    <location>
        <begin position="1"/>
        <end position="26"/>
    </location>
</feature>
<dbReference type="EMBL" id="LODU01000006">
    <property type="protein sequence ID" value="POH35018.1"/>
    <property type="molecule type" value="Genomic_DNA"/>
</dbReference>
<dbReference type="AlphaFoldDB" id="A0A2S3YTQ6"/>
<comment type="caution">
    <text evidence="3">The sequence shown here is derived from an EMBL/GenBank/DDBJ whole genome shotgun (WGS) entry which is preliminary data.</text>
</comment>
<evidence type="ECO:0000259" key="2">
    <source>
        <dbReference type="PROSITE" id="PS50933"/>
    </source>
</evidence>
<proteinExistence type="predicted"/>
<dbReference type="Pfam" id="PF07452">
    <property type="entry name" value="CHRD"/>
    <property type="match status" value="1"/>
</dbReference>
<evidence type="ECO:0000256" key="1">
    <source>
        <dbReference type="SAM" id="SignalP"/>
    </source>
</evidence>
<name>A0A2S3YTQ6_9HYPH</name>
<evidence type="ECO:0000313" key="4">
    <source>
        <dbReference type="Proteomes" id="UP000237511"/>
    </source>
</evidence>
<reference evidence="3 4" key="1">
    <citation type="journal article" date="2014" name="Syst. Appl. Microbiol.">
        <title>Microsymbionts of Phaseolus vulgaris in acid and alkaline soils of Mexico.</title>
        <authorList>
            <person name="Verastegui-Valdes M.M."/>
            <person name="Zhang Y.J."/>
            <person name="Rivera-Orduna F.N."/>
            <person name="Cheng H.P."/>
            <person name="Sui X.H."/>
            <person name="Wang E.T."/>
        </authorList>
    </citation>
    <scope>NUCLEOTIDE SEQUENCE [LARGE SCALE GENOMIC DNA]</scope>
    <source>
        <strain evidence="3 4">FG01</strain>
    </source>
</reference>
<dbReference type="InterPro" id="IPR010895">
    <property type="entry name" value="CHRD"/>
</dbReference>
<gene>
    <name evidence="3" type="ORF">ATY31_04480</name>
</gene>
<dbReference type="PROSITE" id="PS50933">
    <property type="entry name" value="CHRD"/>
    <property type="match status" value="1"/>
</dbReference>
<organism evidence="3 4">
    <name type="scientific">Sinorhizobium americanum</name>
    <dbReference type="NCBI Taxonomy" id="194963"/>
    <lineage>
        <taxon>Bacteria</taxon>
        <taxon>Pseudomonadati</taxon>
        <taxon>Pseudomonadota</taxon>
        <taxon>Alphaproteobacteria</taxon>
        <taxon>Hyphomicrobiales</taxon>
        <taxon>Rhizobiaceae</taxon>
        <taxon>Sinorhizobium/Ensifer group</taxon>
        <taxon>Sinorhizobium</taxon>
    </lineage>
</organism>